<dbReference type="Proteomes" id="UP001066276">
    <property type="component" value="Chromosome 3_2"/>
</dbReference>
<feature type="region of interest" description="Disordered" evidence="1">
    <location>
        <begin position="42"/>
        <end position="75"/>
    </location>
</feature>
<protein>
    <submittedName>
        <fullName evidence="2">Uncharacterized protein</fullName>
    </submittedName>
</protein>
<feature type="region of interest" description="Disordered" evidence="1">
    <location>
        <begin position="133"/>
        <end position="232"/>
    </location>
</feature>
<dbReference type="EMBL" id="JANPWB010000006">
    <property type="protein sequence ID" value="KAJ1181569.1"/>
    <property type="molecule type" value="Genomic_DNA"/>
</dbReference>
<sequence length="322" mass="34217">MGPVFRCRLRQSLICLSGRVHKGEGGAGVRKARVKWVQQGSRLRPPLRPHPTRCRSTHLSGVLRGPQGGGWPQAGTPVGERVLKFDFEGRLGCSRASAARGFVPGEGPPSGPNTLASQLIEAAAYQLATGLWRSPRSLPSPRGERTSSGQVRGPSCRSPRCVLATGGGEVARVGGGAPPSHPQGSLRGRRRRVPRVRPPALEAAAFRPALSSASPGRARESARPLVGSTARPAAIRCTPRRQAGGGGRTQGCRMYLRGPLSVVCRRGRCVSRDGSPRTRGRGLLSRRRPRLCPPLSLVLLGEASVPHWVLRLAHAADPSRLG</sequence>
<feature type="compositionally biased region" description="Basic residues" evidence="1">
    <location>
        <begin position="45"/>
        <end position="56"/>
    </location>
</feature>
<dbReference type="AlphaFoldDB" id="A0AAV7U0E9"/>
<feature type="compositionally biased region" description="Gly residues" evidence="1">
    <location>
        <begin position="165"/>
        <end position="177"/>
    </location>
</feature>
<proteinExistence type="predicted"/>
<keyword evidence="3" id="KW-1185">Reference proteome</keyword>
<reference evidence="2" key="1">
    <citation type="journal article" date="2022" name="bioRxiv">
        <title>Sequencing and chromosome-scale assembly of the giantPleurodeles waltlgenome.</title>
        <authorList>
            <person name="Brown T."/>
            <person name="Elewa A."/>
            <person name="Iarovenko S."/>
            <person name="Subramanian E."/>
            <person name="Araus A.J."/>
            <person name="Petzold A."/>
            <person name="Susuki M."/>
            <person name="Suzuki K.-i.T."/>
            <person name="Hayashi T."/>
            <person name="Toyoda A."/>
            <person name="Oliveira C."/>
            <person name="Osipova E."/>
            <person name="Leigh N.D."/>
            <person name="Simon A."/>
            <person name="Yun M.H."/>
        </authorList>
    </citation>
    <scope>NUCLEOTIDE SEQUENCE</scope>
    <source>
        <strain evidence="2">20211129_DDA</strain>
        <tissue evidence="2">Liver</tissue>
    </source>
</reference>
<evidence type="ECO:0000313" key="3">
    <source>
        <dbReference type="Proteomes" id="UP001066276"/>
    </source>
</evidence>
<name>A0AAV7U0E9_PLEWA</name>
<comment type="caution">
    <text evidence="2">The sequence shown here is derived from an EMBL/GenBank/DDBJ whole genome shotgun (WGS) entry which is preliminary data.</text>
</comment>
<evidence type="ECO:0000313" key="2">
    <source>
        <dbReference type="EMBL" id="KAJ1181569.1"/>
    </source>
</evidence>
<evidence type="ECO:0000256" key="1">
    <source>
        <dbReference type="SAM" id="MobiDB-lite"/>
    </source>
</evidence>
<organism evidence="2 3">
    <name type="scientific">Pleurodeles waltl</name>
    <name type="common">Iberian ribbed newt</name>
    <dbReference type="NCBI Taxonomy" id="8319"/>
    <lineage>
        <taxon>Eukaryota</taxon>
        <taxon>Metazoa</taxon>
        <taxon>Chordata</taxon>
        <taxon>Craniata</taxon>
        <taxon>Vertebrata</taxon>
        <taxon>Euteleostomi</taxon>
        <taxon>Amphibia</taxon>
        <taxon>Batrachia</taxon>
        <taxon>Caudata</taxon>
        <taxon>Salamandroidea</taxon>
        <taxon>Salamandridae</taxon>
        <taxon>Pleurodelinae</taxon>
        <taxon>Pleurodeles</taxon>
    </lineage>
</organism>
<accession>A0AAV7U0E9</accession>
<gene>
    <name evidence="2" type="ORF">NDU88_006774</name>
</gene>